<dbReference type="PANTHER" id="PTHR11895:SF76">
    <property type="entry name" value="INDOLEACETAMIDE HYDROLASE"/>
    <property type="match status" value="1"/>
</dbReference>
<keyword evidence="3" id="KW-1185">Reference proteome</keyword>
<feature type="domain" description="Amidase" evidence="1">
    <location>
        <begin position="13"/>
        <end position="76"/>
    </location>
</feature>
<accession>A0A699YF20</accession>
<evidence type="ECO:0000313" key="2">
    <source>
        <dbReference type="EMBL" id="GFH08643.1"/>
    </source>
</evidence>
<feature type="non-terminal residue" evidence="2">
    <location>
        <position position="1"/>
    </location>
</feature>
<dbReference type="EMBL" id="BLLF01000174">
    <property type="protein sequence ID" value="GFH08643.1"/>
    <property type="molecule type" value="Genomic_DNA"/>
</dbReference>
<dbReference type="SUPFAM" id="SSF75304">
    <property type="entry name" value="Amidase signature (AS) enzymes"/>
    <property type="match status" value="1"/>
</dbReference>
<reference evidence="2 3" key="1">
    <citation type="submission" date="2020-02" db="EMBL/GenBank/DDBJ databases">
        <title>Draft genome sequence of Haematococcus lacustris strain NIES-144.</title>
        <authorList>
            <person name="Morimoto D."/>
            <person name="Nakagawa S."/>
            <person name="Yoshida T."/>
            <person name="Sawayama S."/>
        </authorList>
    </citation>
    <scope>NUCLEOTIDE SEQUENCE [LARGE SCALE GENOMIC DNA]</scope>
    <source>
        <strain evidence="2 3">NIES-144</strain>
    </source>
</reference>
<dbReference type="AlphaFoldDB" id="A0A699YF20"/>
<evidence type="ECO:0000313" key="3">
    <source>
        <dbReference type="Proteomes" id="UP000485058"/>
    </source>
</evidence>
<sequence length="78" mass="8018">MMARADSPLPSWHLAGLPIVVKDLTAVAGLPFTQGSLLYKDCIAVADDPLVTALKAAGAIIIGKSNTPEFGAGAHTFN</sequence>
<name>A0A699YF20_HAELA</name>
<proteinExistence type="predicted"/>
<dbReference type="Proteomes" id="UP000485058">
    <property type="component" value="Unassembled WGS sequence"/>
</dbReference>
<dbReference type="GO" id="GO:0003824">
    <property type="term" value="F:catalytic activity"/>
    <property type="evidence" value="ECO:0007669"/>
    <property type="project" value="InterPro"/>
</dbReference>
<dbReference type="Pfam" id="PF01425">
    <property type="entry name" value="Amidase"/>
    <property type="match status" value="1"/>
</dbReference>
<organism evidence="2 3">
    <name type="scientific">Haematococcus lacustris</name>
    <name type="common">Green alga</name>
    <name type="synonym">Haematococcus pluvialis</name>
    <dbReference type="NCBI Taxonomy" id="44745"/>
    <lineage>
        <taxon>Eukaryota</taxon>
        <taxon>Viridiplantae</taxon>
        <taxon>Chlorophyta</taxon>
        <taxon>core chlorophytes</taxon>
        <taxon>Chlorophyceae</taxon>
        <taxon>CS clade</taxon>
        <taxon>Chlamydomonadales</taxon>
        <taxon>Haematococcaceae</taxon>
        <taxon>Haematococcus</taxon>
    </lineage>
</organism>
<gene>
    <name evidence="2" type="ORF">HaLaN_03633</name>
</gene>
<protein>
    <submittedName>
        <fullName evidence="2">Amidase domain-containing protein</fullName>
    </submittedName>
</protein>
<comment type="caution">
    <text evidence="2">The sequence shown here is derived from an EMBL/GenBank/DDBJ whole genome shotgun (WGS) entry which is preliminary data.</text>
</comment>
<dbReference type="PANTHER" id="PTHR11895">
    <property type="entry name" value="TRANSAMIDASE"/>
    <property type="match status" value="1"/>
</dbReference>
<dbReference type="InterPro" id="IPR023631">
    <property type="entry name" value="Amidase_dom"/>
</dbReference>
<evidence type="ECO:0000259" key="1">
    <source>
        <dbReference type="Pfam" id="PF01425"/>
    </source>
</evidence>
<dbReference type="InterPro" id="IPR000120">
    <property type="entry name" value="Amidase"/>
</dbReference>
<dbReference type="Gene3D" id="3.90.1300.10">
    <property type="entry name" value="Amidase signature (AS) domain"/>
    <property type="match status" value="1"/>
</dbReference>
<feature type="non-terminal residue" evidence="2">
    <location>
        <position position="78"/>
    </location>
</feature>
<dbReference type="InterPro" id="IPR036928">
    <property type="entry name" value="AS_sf"/>
</dbReference>